<protein>
    <submittedName>
        <fullName evidence="1">Uncharacterized protein</fullName>
    </submittedName>
</protein>
<proteinExistence type="predicted"/>
<accession>A0ABR6PTQ4</accession>
<dbReference type="RefSeq" id="WP_076377953.1">
    <property type="nucleotide sequence ID" value="NZ_FTMG01000019.1"/>
</dbReference>
<dbReference type="Proteomes" id="UP000541583">
    <property type="component" value="Unassembled WGS sequence"/>
</dbReference>
<evidence type="ECO:0000313" key="2">
    <source>
        <dbReference type="Proteomes" id="UP000541583"/>
    </source>
</evidence>
<sequence>MHNPSTTTSKKAMSAYNMAVKTAYFKLLKAATQLIATVEQHELRCTLQREIKSEISLGSKVHEVISPIIYLSLECNDADRLSIHFGFELFQGDSEYAHITSRFIRMLYKLTAVEQTGINIEDCISTDYVLTSCSELYEVIEDSPFKEHTFKLIKHKVTAAQRKQRLSVA</sequence>
<evidence type="ECO:0000313" key="1">
    <source>
        <dbReference type="EMBL" id="MBB6112529.1"/>
    </source>
</evidence>
<reference evidence="1 2" key="1">
    <citation type="submission" date="2020-08" db="EMBL/GenBank/DDBJ databases">
        <title>Genomic Encyclopedia of Type Strains, Phase IV (KMG-V): Genome sequencing to study the core and pangenomes of soil and plant-associated prokaryotes.</title>
        <authorList>
            <person name="Whitman W."/>
        </authorList>
    </citation>
    <scope>NUCLEOTIDE SEQUENCE [LARGE SCALE GENOMIC DNA]</scope>
    <source>
        <strain evidence="1 2">ANJLi2</strain>
    </source>
</reference>
<keyword evidence="2" id="KW-1185">Reference proteome</keyword>
<dbReference type="EMBL" id="JACHCB010000019">
    <property type="protein sequence ID" value="MBB6112529.1"/>
    <property type="molecule type" value="Genomic_DNA"/>
</dbReference>
<organism evidence="1 2">
    <name type="scientific">Mucilaginibacter lappiensis</name>
    <dbReference type="NCBI Taxonomy" id="354630"/>
    <lineage>
        <taxon>Bacteria</taxon>
        <taxon>Pseudomonadati</taxon>
        <taxon>Bacteroidota</taxon>
        <taxon>Sphingobacteriia</taxon>
        <taxon>Sphingobacteriales</taxon>
        <taxon>Sphingobacteriaceae</taxon>
        <taxon>Mucilaginibacter</taxon>
    </lineage>
</organism>
<gene>
    <name evidence="1" type="ORF">HDF23_005304</name>
</gene>
<name>A0ABR6PTQ4_9SPHI</name>
<comment type="caution">
    <text evidence="1">The sequence shown here is derived from an EMBL/GenBank/DDBJ whole genome shotgun (WGS) entry which is preliminary data.</text>
</comment>